<reference evidence="3 4" key="1">
    <citation type="submission" date="2021-02" db="EMBL/GenBank/DDBJ databases">
        <title>Niveibacterium changnyeongensis HC41.</title>
        <authorList>
            <person name="Kang M."/>
        </authorList>
    </citation>
    <scope>NUCLEOTIDE SEQUENCE [LARGE SCALE GENOMIC DNA]</scope>
    <source>
        <strain evidence="3 4">HC41</strain>
    </source>
</reference>
<evidence type="ECO:0000313" key="3">
    <source>
        <dbReference type="EMBL" id="QSI75592.1"/>
    </source>
</evidence>
<dbReference type="Gene3D" id="1.10.40.60">
    <property type="entry name" value="EpsJ-like"/>
    <property type="match status" value="1"/>
</dbReference>
<protein>
    <submittedName>
        <fullName evidence="3">General secretion pathway protein GspK</fullName>
    </submittedName>
</protein>
<dbReference type="InterPro" id="IPR049031">
    <property type="entry name" value="T2SSK_SAM-like_1st"/>
</dbReference>
<organism evidence="3 4">
    <name type="scientific">Niveibacterium microcysteis</name>
    <dbReference type="NCBI Taxonomy" id="2811415"/>
    <lineage>
        <taxon>Bacteria</taxon>
        <taxon>Pseudomonadati</taxon>
        <taxon>Pseudomonadota</taxon>
        <taxon>Betaproteobacteria</taxon>
        <taxon>Rhodocyclales</taxon>
        <taxon>Rhodocyclaceae</taxon>
        <taxon>Niveibacterium</taxon>
    </lineage>
</organism>
<dbReference type="SUPFAM" id="SSF158544">
    <property type="entry name" value="GspK insert domain-like"/>
    <property type="match status" value="1"/>
</dbReference>
<feature type="region of interest" description="Disordered" evidence="1">
    <location>
        <begin position="300"/>
        <end position="329"/>
    </location>
</feature>
<accession>A0ABX7M1E5</accession>
<name>A0ABX7M1E5_9RHOO</name>
<gene>
    <name evidence="3" type="ORF">JY500_13940</name>
</gene>
<dbReference type="RefSeq" id="WP_206253292.1">
    <property type="nucleotide sequence ID" value="NZ_CP071060.1"/>
</dbReference>
<keyword evidence="4" id="KW-1185">Reference proteome</keyword>
<evidence type="ECO:0000313" key="4">
    <source>
        <dbReference type="Proteomes" id="UP000663570"/>
    </source>
</evidence>
<dbReference type="Pfam" id="PF21687">
    <property type="entry name" value="T2SSK_1st"/>
    <property type="match status" value="1"/>
</dbReference>
<sequence>MLALTLGVLAAVMFVAAYLAESLSLSLQTAQIESDRARAEELLFSARAEALYRMSTQRRSSYGMGSAANPVKLDGTPYHQTDDVVVAYQDARGLISLSGAPPAWLRLLLLSVGAAPNEVDPLLDVLNDYIDTDNLRRVNGAEADDYAVLGLPPPANRALISAAELRRLPRWQDHPAIWKNGLADLVAVVPSQLFNPNTAPAGALRAVPGVTPESAAVLMDLRKAGRQIGLAELESIGGATINALYSPVSTFPSDTLFVTHWPPGQAWGMRMAITITPASLYGPWRILYIDRVDSRPTAPARSAFPNLPPRGGDADASAAPLLPGGGIGP</sequence>
<evidence type="ECO:0000256" key="1">
    <source>
        <dbReference type="SAM" id="MobiDB-lite"/>
    </source>
</evidence>
<dbReference type="InterPro" id="IPR038072">
    <property type="entry name" value="GspK_central_sf"/>
</dbReference>
<proteinExistence type="predicted"/>
<dbReference type="InterPro" id="IPR010994">
    <property type="entry name" value="RuvA_2-like"/>
</dbReference>
<dbReference type="Proteomes" id="UP000663570">
    <property type="component" value="Chromosome"/>
</dbReference>
<evidence type="ECO:0000259" key="2">
    <source>
        <dbReference type="Pfam" id="PF21687"/>
    </source>
</evidence>
<dbReference type="SUPFAM" id="SSF47781">
    <property type="entry name" value="RuvA domain 2-like"/>
    <property type="match status" value="1"/>
</dbReference>
<dbReference type="EMBL" id="CP071060">
    <property type="protein sequence ID" value="QSI75592.1"/>
    <property type="molecule type" value="Genomic_DNA"/>
</dbReference>
<feature type="domain" description="T2SS protein K first SAM-like" evidence="2">
    <location>
        <begin position="103"/>
        <end position="172"/>
    </location>
</feature>